<dbReference type="Gene3D" id="3.30.450.40">
    <property type="match status" value="1"/>
</dbReference>
<dbReference type="InterPro" id="IPR000160">
    <property type="entry name" value="GGDEF_dom"/>
</dbReference>
<dbReference type="InterPro" id="IPR043128">
    <property type="entry name" value="Rev_trsase/Diguanyl_cyclase"/>
</dbReference>
<dbReference type="Gene3D" id="3.30.70.270">
    <property type="match status" value="1"/>
</dbReference>
<evidence type="ECO:0000259" key="1">
    <source>
        <dbReference type="PROSITE" id="PS50883"/>
    </source>
</evidence>
<feature type="domain" description="EAL" evidence="1">
    <location>
        <begin position="356"/>
        <end position="609"/>
    </location>
</feature>
<dbReference type="NCBIfam" id="TIGR00254">
    <property type="entry name" value="GGDEF"/>
    <property type="match status" value="1"/>
</dbReference>
<keyword evidence="4" id="KW-1185">Reference proteome</keyword>
<gene>
    <name evidence="3" type="ORF">GCM10022421_17890</name>
</gene>
<accession>A0ABP7DXW4</accession>
<dbReference type="InterPro" id="IPR029016">
    <property type="entry name" value="GAF-like_dom_sf"/>
</dbReference>
<dbReference type="SMART" id="SM00065">
    <property type="entry name" value="GAF"/>
    <property type="match status" value="1"/>
</dbReference>
<protein>
    <recommendedName>
        <fullName evidence="5">Sensor domain-containing phosphodiesterase</fullName>
    </recommendedName>
</protein>
<dbReference type="SUPFAM" id="SSF55781">
    <property type="entry name" value="GAF domain-like"/>
    <property type="match status" value="1"/>
</dbReference>
<dbReference type="InterPro" id="IPR001633">
    <property type="entry name" value="EAL_dom"/>
</dbReference>
<dbReference type="PROSITE" id="PS50887">
    <property type="entry name" value="GGDEF"/>
    <property type="match status" value="1"/>
</dbReference>
<sequence length="609" mass="67635">MEQIQTFFGYHKALTQLLHGRGFTGQNKRKKLEALSALCGELLKVDNVSIWTLSPCAHRLEREVLYPPLSADPNPGFSLSRDRHPAYFLALDAADIICAEEVCSDPRTRSFHPYYPDASQPVVSMLDAPIFDGNRLSGVICLEHRQSRQWSLADIACVTAIADTISLINTHEAWLNSRKELDYITHHDDFTGLLNLRSLRNHIQQQIEQQTPVSFALLWFDIDRLNAINNGMGQQVGDAVVSEVAARLRGMLLPGKEMVARVGGDEFAMIYRFPAGEATMDETVATILETVNYPISVGEQKVQVSASIGISLFPDDGGDVSTLLRHSESAMYHAKACGRRQAQYYNQDISTTAKARFLLESQLTDAIAHDGLSVFYQPIMSADGSAVVSAEALVRWQHETQGFMSPADFLPLAYETGLIAALDLWVLNQVCRDIQRAREQDLPMPPVAVNLSADSIMDPLLADKVWESLQRYQVLGTQLELEVIEDAIKGDSTVLRCTLEELVRMGITLSIDDFGTGYSSLLRLKSLPFTKLKIDHSFIQDLPGDPDDCAITLSILGMARGLGLKVVAEGVEHGEQEAWLQHQGCDYLQGFKYHKPMPVDDFLELLITA</sequence>
<dbReference type="SMART" id="SM00267">
    <property type="entry name" value="GGDEF"/>
    <property type="match status" value="1"/>
</dbReference>
<dbReference type="InterPro" id="IPR003018">
    <property type="entry name" value="GAF"/>
</dbReference>
<organism evidence="3 4">
    <name type="scientific">Oceanisphaera sediminis</name>
    <dbReference type="NCBI Taxonomy" id="981381"/>
    <lineage>
        <taxon>Bacteria</taxon>
        <taxon>Pseudomonadati</taxon>
        <taxon>Pseudomonadota</taxon>
        <taxon>Gammaproteobacteria</taxon>
        <taxon>Aeromonadales</taxon>
        <taxon>Aeromonadaceae</taxon>
        <taxon>Oceanisphaera</taxon>
    </lineage>
</organism>
<proteinExistence type="predicted"/>
<evidence type="ECO:0000259" key="2">
    <source>
        <dbReference type="PROSITE" id="PS50887"/>
    </source>
</evidence>
<dbReference type="Pfam" id="PF00990">
    <property type="entry name" value="GGDEF"/>
    <property type="match status" value="1"/>
</dbReference>
<dbReference type="PROSITE" id="PS50883">
    <property type="entry name" value="EAL"/>
    <property type="match status" value="1"/>
</dbReference>
<dbReference type="Proteomes" id="UP001501479">
    <property type="component" value="Unassembled WGS sequence"/>
</dbReference>
<dbReference type="EMBL" id="BAABDS010000027">
    <property type="protein sequence ID" value="GAA3710936.1"/>
    <property type="molecule type" value="Genomic_DNA"/>
</dbReference>
<dbReference type="PANTHER" id="PTHR33121:SF79">
    <property type="entry name" value="CYCLIC DI-GMP PHOSPHODIESTERASE PDED-RELATED"/>
    <property type="match status" value="1"/>
</dbReference>
<dbReference type="InterPro" id="IPR029787">
    <property type="entry name" value="Nucleotide_cyclase"/>
</dbReference>
<dbReference type="InterPro" id="IPR035919">
    <property type="entry name" value="EAL_sf"/>
</dbReference>
<dbReference type="Pfam" id="PF01590">
    <property type="entry name" value="GAF"/>
    <property type="match status" value="1"/>
</dbReference>
<dbReference type="RefSeq" id="WP_344964371.1">
    <property type="nucleotide sequence ID" value="NZ_BAABDS010000027.1"/>
</dbReference>
<evidence type="ECO:0000313" key="3">
    <source>
        <dbReference type="EMBL" id="GAA3710936.1"/>
    </source>
</evidence>
<dbReference type="InterPro" id="IPR050706">
    <property type="entry name" value="Cyclic-di-GMP_PDE-like"/>
</dbReference>
<name>A0ABP7DXW4_9GAMM</name>
<feature type="domain" description="GGDEF" evidence="2">
    <location>
        <begin position="213"/>
        <end position="347"/>
    </location>
</feature>
<dbReference type="SMART" id="SM00052">
    <property type="entry name" value="EAL"/>
    <property type="match status" value="1"/>
</dbReference>
<dbReference type="CDD" id="cd01948">
    <property type="entry name" value="EAL"/>
    <property type="match status" value="1"/>
</dbReference>
<dbReference type="SUPFAM" id="SSF141868">
    <property type="entry name" value="EAL domain-like"/>
    <property type="match status" value="1"/>
</dbReference>
<dbReference type="Gene3D" id="3.20.20.450">
    <property type="entry name" value="EAL domain"/>
    <property type="match status" value="1"/>
</dbReference>
<reference evidence="4" key="1">
    <citation type="journal article" date="2019" name="Int. J. Syst. Evol. Microbiol.">
        <title>The Global Catalogue of Microorganisms (GCM) 10K type strain sequencing project: providing services to taxonomists for standard genome sequencing and annotation.</title>
        <authorList>
            <consortium name="The Broad Institute Genomics Platform"/>
            <consortium name="The Broad Institute Genome Sequencing Center for Infectious Disease"/>
            <person name="Wu L."/>
            <person name="Ma J."/>
        </authorList>
    </citation>
    <scope>NUCLEOTIDE SEQUENCE [LARGE SCALE GENOMIC DNA]</scope>
    <source>
        <strain evidence="4">JCM 17329</strain>
    </source>
</reference>
<evidence type="ECO:0008006" key="5">
    <source>
        <dbReference type="Google" id="ProtNLM"/>
    </source>
</evidence>
<comment type="caution">
    <text evidence="3">The sequence shown here is derived from an EMBL/GenBank/DDBJ whole genome shotgun (WGS) entry which is preliminary data.</text>
</comment>
<dbReference type="CDD" id="cd01949">
    <property type="entry name" value="GGDEF"/>
    <property type="match status" value="1"/>
</dbReference>
<evidence type="ECO:0000313" key="4">
    <source>
        <dbReference type="Proteomes" id="UP001501479"/>
    </source>
</evidence>
<dbReference type="PANTHER" id="PTHR33121">
    <property type="entry name" value="CYCLIC DI-GMP PHOSPHODIESTERASE PDEF"/>
    <property type="match status" value="1"/>
</dbReference>
<dbReference type="SUPFAM" id="SSF55073">
    <property type="entry name" value="Nucleotide cyclase"/>
    <property type="match status" value="1"/>
</dbReference>
<dbReference type="Pfam" id="PF00563">
    <property type="entry name" value="EAL"/>
    <property type="match status" value="1"/>
</dbReference>